<name>A0AAF0J9Z4_9BASI</name>
<dbReference type="EMBL" id="CP119877">
    <property type="protein sequence ID" value="WFD33811.1"/>
    <property type="molecule type" value="Genomic_DNA"/>
</dbReference>
<dbReference type="PANTHER" id="PTHR10534:SF2">
    <property type="entry name" value="PYRIDOXAL KINASE"/>
    <property type="match status" value="1"/>
</dbReference>
<proteinExistence type="inferred from homology"/>
<keyword evidence="6" id="KW-0067">ATP-binding</keyword>
<feature type="domain" description="Pyridoxamine kinase/Phosphomethylpyrimidine kinase" evidence="7">
    <location>
        <begin position="88"/>
        <end position="186"/>
    </location>
</feature>
<evidence type="ECO:0000256" key="3">
    <source>
        <dbReference type="ARBA" id="ARBA00022679"/>
    </source>
</evidence>
<evidence type="ECO:0000313" key="9">
    <source>
        <dbReference type="Proteomes" id="UP001219933"/>
    </source>
</evidence>
<dbReference type="GO" id="GO:0005524">
    <property type="term" value="F:ATP binding"/>
    <property type="evidence" value="ECO:0007669"/>
    <property type="project" value="UniProtKB-KW"/>
</dbReference>
<protein>
    <recommendedName>
        <fullName evidence="2">pyridoxal kinase</fullName>
        <ecNumber evidence="2">2.7.1.35</ecNumber>
    </recommendedName>
</protein>
<evidence type="ECO:0000256" key="4">
    <source>
        <dbReference type="ARBA" id="ARBA00022741"/>
    </source>
</evidence>
<dbReference type="Pfam" id="PF08543">
    <property type="entry name" value="Phos_pyr_kin"/>
    <property type="match status" value="1"/>
</dbReference>
<dbReference type="EC" id="2.7.1.35" evidence="2"/>
<evidence type="ECO:0000313" key="8">
    <source>
        <dbReference type="EMBL" id="WFD33811.1"/>
    </source>
</evidence>
<evidence type="ECO:0000256" key="2">
    <source>
        <dbReference type="ARBA" id="ARBA00012104"/>
    </source>
</evidence>
<keyword evidence="9" id="KW-1185">Reference proteome</keyword>
<evidence type="ECO:0000256" key="1">
    <source>
        <dbReference type="ARBA" id="ARBA00008805"/>
    </source>
</evidence>
<evidence type="ECO:0000256" key="5">
    <source>
        <dbReference type="ARBA" id="ARBA00022777"/>
    </source>
</evidence>
<dbReference type="Proteomes" id="UP001219933">
    <property type="component" value="Chromosome 1"/>
</dbReference>
<sequence>MLADKLLSIQSHVASGHVGNSAAAFPLLLLGWDAEFVNTVQFSNHTGYARWGGIRFDATHLEDIFSNMRRNGLLRHARMLTGYTPSPEALTCVKELVTELRKNNPELVYLLDPVMGDMGRGMYVNPDVLPIYRSMLPLATVICPNQFEAQVLTDMEITSLESLRSVLRKLHKDHQVENVVVTSVALPDADVAHLGISNTLPNGEPAMLLVGSRARPDNEPEMWYLQFPELGNYFVGVGDTFAALTLARFTEGTQIPDAAHACGEQVPESPSECTLPIAWAVALAVASLQAILHRTLDFMKTHAEPGIDPFGDSNDLDIEDNVKVMRLRELRIVQSANDILHPTVRYRPQWVPN</sequence>
<dbReference type="CDD" id="cd01173">
    <property type="entry name" value="pyridoxal_pyridoxamine_kinase"/>
    <property type="match status" value="1"/>
</dbReference>
<dbReference type="NCBIfam" id="TIGR00687">
    <property type="entry name" value="pyridox_kin"/>
    <property type="match status" value="1"/>
</dbReference>
<gene>
    <name evidence="8" type="primary">BUD16</name>
    <name evidence="8" type="ORF">MCUN1_000631</name>
</gene>
<dbReference type="GO" id="GO:0005829">
    <property type="term" value="C:cytosol"/>
    <property type="evidence" value="ECO:0007669"/>
    <property type="project" value="TreeGrafter"/>
</dbReference>
<dbReference type="InterPro" id="IPR013749">
    <property type="entry name" value="PM/HMP-P_kinase-1"/>
</dbReference>
<dbReference type="AlphaFoldDB" id="A0AAF0J9Z4"/>
<dbReference type="InterPro" id="IPR004625">
    <property type="entry name" value="PyrdxlKinase"/>
</dbReference>
<comment type="similarity">
    <text evidence="1">Belongs to the pyridoxine kinase family.</text>
</comment>
<dbReference type="InterPro" id="IPR029056">
    <property type="entry name" value="Ribokinase-like"/>
</dbReference>
<organism evidence="8 9">
    <name type="scientific">Malassezia cuniculi</name>
    <dbReference type="NCBI Taxonomy" id="948313"/>
    <lineage>
        <taxon>Eukaryota</taxon>
        <taxon>Fungi</taxon>
        <taxon>Dikarya</taxon>
        <taxon>Basidiomycota</taxon>
        <taxon>Ustilaginomycotina</taxon>
        <taxon>Malasseziomycetes</taxon>
        <taxon>Malasseziales</taxon>
        <taxon>Malasseziaceae</taxon>
        <taxon>Malassezia</taxon>
    </lineage>
</organism>
<keyword evidence="4" id="KW-0547">Nucleotide-binding</keyword>
<keyword evidence="5 8" id="KW-0418">Kinase</keyword>
<reference evidence="8" key="1">
    <citation type="submission" date="2023-03" db="EMBL/GenBank/DDBJ databases">
        <title>Mating type loci evolution in Malassezia.</title>
        <authorList>
            <person name="Coelho M.A."/>
        </authorList>
    </citation>
    <scope>NUCLEOTIDE SEQUENCE</scope>
    <source>
        <strain evidence="8">CBS 11721</strain>
    </source>
</reference>
<dbReference type="PANTHER" id="PTHR10534">
    <property type="entry name" value="PYRIDOXAL KINASE"/>
    <property type="match status" value="1"/>
</dbReference>
<dbReference type="Gene3D" id="3.40.1190.20">
    <property type="match status" value="1"/>
</dbReference>
<evidence type="ECO:0000256" key="6">
    <source>
        <dbReference type="ARBA" id="ARBA00022840"/>
    </source>
</evidence>
<accession>A0AAF0J9Z4</accession>
<dbReference type="GO" id="GO:0008478">
    <property type="term" value="F:pyridoxal kinase activity"/>
    <property type="evidence" value="ECO:0007669"/>
    <property type="project" value="UniProtKB-EC"/>
</dbReference>
<evidence type="ECO:0000259" key="7">
    <source>
        <dbReference type="Pfam" id="PF08543"/>
    </source>
</evidence>
<dbReference type="GO" id="GO:0009443">
    <property type="term" value="P:pyridoxal 5'-phosphate salvage"/>
    <property type="evidence" value="ECO:0007669"/>
    <property type="project" value="InterPro"/>
</dbReference>
<keyword evidence="3 8" id="KW-0808">Transferase</keyword>
<dbReference type="SUPFAM" id="SSF53613">
    <property type="entry name" value="Ribokinase-like"/>
    <property type="match status" value="1"/>
</dbReference>